<keyword evidence="5" id="KW-1185">Reference proteome</keyword>
<dbReference type="SUPFAM" id="SSF51735">
    <property type="entry name" value="NAD(P)-binding Rossmann-fold domains"/>
    <property type="match status" value="1"/>
</dbReference>
<dbReference type="CDD" id="cd05356">
    <property type="entry name" value="17beta-HSD1_like_SDR_c"/>
    <property type="match status" value="1"/>
</dbReference>
<accession>A0AAD1U495</accession>
<dbReference type="PRINTS" id="PR00081">
    <property type="entry name" value="GDHRDH"/>
</dbReference>
<reference evidence="4" key="1">
    <citation type="submission" date="2023-07" db="EMBL/GenBank/DDBJ databases">
        <authorList>
            <consortium name="AG Swart"/>
            <person name="Singh M."/>
            <person name="Singh A."/>
            <person name="Seah K."/>
            <person name="Emmerich C."/>
        </authorList>
    </citation>
    <scope>NUCLEOTIDE SEQUENCE</scope>
    <source>
        <strain evidence="4">DP1</strain>
    </source>
</reference>
<keyword evidence="2" id="KW-0560">Oxidoreductase</keyword>
<dbReference type="GO" id="GO:0005783">
    <property type="term" value="C:endoplasmic reticulum"/>
    <property type="evidence" value="ECO:0007669"/>
    <property type="project" value="TreeGrafter"/>
</dbReference>
<dbReference type="Proteomes" id="UP001295684">
    <property type="component" value="Unassembled WGS sequence"/>
</dbReference>
<keyword evidence="3" id="KW-0472">Membrane</keyword>
<dbReference type="AlphaFoldDB" id="A0AAD1U495"/>
<gene>
    <name evidence="4" type="ORF">ECRASSUSDP1_LOCUS303</name>
</gene>
<dbReference type="EMBL" id="CAMPGE010000281">
    <property type="protein sequence ID" value="CAI2359018.1"/>
    <property type="molecule type" value="Genomic_DNA"/>
</dbReference>
<evidence type="ECO:0000256" key="2">
    <source>
        <dbReference type="ARBA" id="ARBA00023002"/>
    </source>
</evidence>
<sequence>MLSNIHDSVKDNLESFGHKHTHIMAAFCLYGAYTVGSTALSWSWRLFKTFLRPGRNLFKRYQGGYVLVTGATFGLGLEYARQFAAKGFNLVLVARNQEKLDAVKRKFKEEFGDIDIKLIVFDFDKPYTAEGYQPLKDALDQIEDISVLINNVGALKADYFNDLDIDMINTMMQVNLVPQTVMTKFMLPKLLERSKNQGKRTAIISLSSVAHYTRMRRSTIYSATKSFNKTLSDVLRKEYGEYIDIMAVLPGVTKSQMITFDAPFVLQPEQHVRWTLSDLGYNSQTFGHYKHWIYGNAYRLPGFEAFYTRLRLRLLAQKKKEQDK</sequence>
<organism evidence="4 5">
    <name type="scientific">Euplotes crassus</name>
    <dbReference type="NCBI Taxonomy" id="5936"/>
    <lineage>
        <taxon>Eukaryota</taxon>
        <taxon>Sar</taxon>
        <taxon>Alveolata</taxon>
        <taxon>Ciliophora</taxon>
        <taxon>Intramacronucleata</taxon>
        <taxon>Spirotrichea</taxon>
        <taxon>Hypotrichia</taxon>
        <taxon>Euplotida</taxon>
        <taxon>Euplotidae</taxon>
        <taxon>Moneuplotes</taxon>
    </lineage>
</organism>
<dbReference type="InterPro" id="IPR051019">
    <property type="entry name" value="VLCFA-Steroid_DH"/>
</dbReference>
<evidence type="ECO:0000256" key="3">
    <source>
        <dbReference type="SAM" id="Phobius"/>
    </source>
</evidence>
<comment type="similarity">
    <text evidence="1">Belongs to the short-chain dehydrogenases/reductases (SDR) family.</text>
</comment>
<dbReference type="InterPro" id="IPR036291">
    <property type="entry name" value="NAD(P)-bd_dom_sf"/>
</dbReference>
<keyword evidence="3" id="KW-0812">Transmembrane</keyword>
<protein>
    <submittedName>
        <fullName evidence="4">Uncharacterized protein</fullName>
    </submittedName>
</protein>
<evidence type="ECO:0000313" key="4">
    <source>
        <dbReference type="EMBL" id="CAI2359018.1"/>
    </source>
</evidence>
<dbReference type="PIRSF" id="PIRSF000126">
    <property type="entry name" value="11-beta-HSD1"/>
    <property type="match status" value="1"/>
</dbReference>
<evidence type="ECO:0000256" key="1">
    <source>
        <dbReference type="ARBA" id="ARBA00006484"/>
    </source>
</evidence>
<proteinExistence type="inferred from homology"/>
<dbReference type="Gene3D" id="3.40.50.720">
    <property type="entry name" value="NAD(P)-binding Rossmann-like Domain"/>
    <property type="match status" value="1"/>
</dbReference>
<feature type="transmembrane region" description="Helical" evidence="3">
    <location>
        <begin position="63"/>
        <end position="80"/>
    </location>
</feature>
<name>A0AAD1U495_EUPCR</name>
<dbReference type="PANTHER" id="PTHR43899">
    <property type="entry name" value="RH59310P"/>
    <property type="match status" value="1"/>
</dbReference>
<feature type="transmembrane region" description="Helical" evidence="3">
    <location>
        <begin position="20"/>
        <end position="42"/>
    </location>
</feature>
<comment type="caution">
    <text evidence="4">The sequence shown here is derived from an EMBL/GenBank/DDBJ whole genome shotgun (WGS) entry which is preliminary data.</text>
</comment>
<evidence type="ECO:0000313" key="5">
    <source>
        <dbReference type="Proteomes" id="UP001295684"/>
    </source>
</evidence>
<dbReference type="Pfam" id="PF00106">
    <property type="entry name" value="adh_short"/>
    <property type="match status" value="1"/>
</dbReference>
<dbReference type="InterPro" id="IPR002347">
    <property type="entry name" value="SDR_fam"/>
</dbReference>
<dbReference type="GO" id="GO:0016491">
    <property type="term" value="F:oxidoreductase activity"/>
    <property type="evidence" value="ECO:0007669"/>
    <property type="project" value="UniProtKB-KW"/>
</dbReference>
<keyword evidence="3" id="KW-1133">Transmembrane helix</keyword>
<dbReference type="PANTHER" id="PTHR43899:SF13">
    <property type="entry name" value="RH59310P"/>
    <property type="match status" value="1"/>
</dbReference>